<dbReference type="EMBL" id="CATOUU010001124">
    <property type="protein sequence ID" value="CAI9973540.1"/>
    <property type="molecule type" value="Genomic_DNA"/>
</dbReference>
<name>A0AA86UVK0_9EUKA</name>
<proteinExistence type="predicted"/>
<dbReference type="Proteomes" id="UP001642409">
    <property type="component" value="Unassembled WGS sequence"/>
</dbReference>
<evidence type="ECO:0000313" key="3">
    <source>
        <dbReference type="Proteomes" id="UP001642409"/>
    </source>
</evidence>
<protein>
    <submittedName>
        <fullName evidence="2">Hypothetical_protein</fullName>
    </submittedName>
</protein>
<comment type="caution">
    <text evidence="1">The sequence shown here is derived from an EMBL/GenBank/DDBJ whole genome shotgun (WGS) entry which is preliminary data.</text>
</comment>
<dbReference type="AlphaFoldDB" id="A0AA86UVK0"/>
<dbReference type="EMBL" id="CAXDID020000336">
    <property type="protein sequence ID" value="CAL6078770.1"/>
    <property type="molecule type" value="Genomic_DNA"/>
</dbReference>
<keyword evidence="3" id="KW-1185">Reference proteome</keyword>
<evidence type="ECO:0000313" key="2">
    <source>
        <dbReference type="EMBL" id="CAL6078770.1"/>
    </source>
</evidence>
<evidence type="ECO:0000313" key="1">
    <source>
        <dbReference type="EMBL" id="CAI9973540.1"/>
    </source>
</evidence>
<reference evidence="2 3" key="2">
    <citation type="submission" date="2024-07" db="EMBL/GenBank/DDBJ databases">
        <authorList>
            <person name="Akdeniz Z."/>
        </authorList>
    </citation>
    <scope>NUCLEOTIDE SEQUENCE [LARGE SCALE GENOMIC DNA]</scope>
</reference>
<gene>
    <name evidence="2" type="ORF">HINF_LOCUS59064</name>
    <name evidence="1" type="ORF">HINF_LOCUS61185</name>
</gene>
<sequence>MKYDQYEKERLINELEGDTLDKIRHDEDNDANSRQRKLARTFLSKTRQDGIDYEKKFGTYDEITPRIALKNYRRSRQNLPRRWGHVVQRKVLQSKGQTLLMI</sequence>
<organism evidence="1">
    <name type="scientific">Hexamita inflata</name>
    <dbReference type="NCBI Taxonomy" id="28002"/>
    <lineage>
        <taxon>Eukaryota</taxon>
        <taxon>Metamonada</taxon>
        <taxon>Diplomonadida</taxon>
        <taxon>Hexamitidae</taxon>
        <taxon>Hexamitinae</taxon>
        <taxon>Hexamita</taxon>
    </lineage>
</organism>
<accession>A0AA86UVK0</accession>
<reference evidence="1" key="1">
    <citation type="submission" date="2023-06" db="EMBL/GenBank/DDBJ databases">
        <authorList>
            <person name="Kurt Z."/>
        </authorList>
    </citation>
    <scope>NUCLEOTIDE SEQUENCE</scope>
</reference>